<dbReference type="Proteomes" id="UP000824120">
    <property type="component" value="Chromosome 10"/>
</dbReference>
<reference evidence="2 3" key="1">
    <citation type="submission" date="2020-09" db="EMBL/GenBank/DDBJ databases">
        <title>De no assembly of potato wild relative species, Solanum commersonii.</title>
        <authorList>
            <person name="Cho K."/>
        </authorList>
    </citation>
    <scope>NUCLEOTIDE SEQUENCE [LARGE SCALE GENOMIC DNA]</scope>
    <source>
        <strain evidence="2">LZ3.2</strain>
        <tissue evidence="2">Leaf</tissue>
    </source>
</reference>
<comment type="caution">
    <text evidence="2">The sequence shown here is derived from an EMBL/GenBank/DDBJ whole genome shotgun (WGS) entry which is preliminary data.</text>
</comment>
<dbReference type="OrthoDB" id="1285749at2759"/>
<proteinExistence type="predicted"/>
<organism evidence="2 3">
    <name type="scientific">Solanum commersonii</name>
    <name type="common">Commerson's wild potato</name>
    <name type="synonym">Commerson's nightshade</name>
    <dbReference type="NCBI Taxonomy" id="4109"/>
    <lineage>
        <taxon>Eukaryota</taxon>
        <taxon>Viridiplantae</taxon>
        <taxon>Streptophyta</taxon>
        <taxon>Embryophyta</taxon>
        <taxon>Tracheophyta</taxon>
        <taxon>Spermatophyta</taxon>
        <taxon>Magnoliopsida</taxon>
        <taxon>eudicotyledons</taxon>
        <taxon>Gunneridae</taxon>
        <taxon>Pentapetalae</taxon>
        <taxon>asterids</taxon>
        <taxon>lamiids</taxon>
        <taxon>Solanales</taxon>
        <taxon>Solanaceae</taxon>
        <taxon>Solanoideae</taxon>
        <taxon>Solaneae</taxon>
        <taxon>Solanum</taxon>
    </lineage>
</organism>
<keyword evidence="3" id="KW-1185">Reference proteome</keyword>
<sequence length="109" mass="11896">MENPSVAHKTSSPTPQHSQIDFPVSFKHTDAFPQPLKEKIESTLQEEPVLSKEKSAKSSKNKILASITNVTKADSLQSLEFGDGIKEVLKTCESDIANPSMESPGSQKQ</sequence>
<evidence type="ECO:0000313" key="3">
    <source>
        <dbReference type="Proteomes" id="UP000824120"/>
    </source>
</evidence>
<gene>
    <name evidence="2" type="ORF">H5410_050647</name>
</gene>
<feature type="compositionally biased region" description="Polar residues" evidence="1">
    <location>
        <begin position="8"/>
        <end position="19"/>
    </location>
</feature>
<dbReference type="AlphaFoldDB" id="A0A9J5WY78"/>
<dbReference type="EMBL" id="JACXVP010000010">
    <property type="protein sequence ID" value="KAG5580020.1"/>
    <property type="molecule type" value="Genomic_DNA"/>
</dbReference>
<feature type="region of interest" description="Disordered" evidence="1">
    <location>
        <begin position="1"/>
        <end position="38"/>
    </location>
</feature>
<evidence type="ECO:0000313" key="2">
    <source>
        <dbReference type="EMBL" id="KAG5580020.1"/>
    </source>
</evidence>
<evidence type="ECO:0000256" key="1">
    <source>
        <dbReference type="SAM" id="MobiDB-lite"/>
    </source>
</evidence>
<accession>A0A9J5WY78</accession>
<name>A0A9J5WY78_SOLCO</name>
<protein>
    <submittedName>
        <fullName evidence="2">Uncharacterized protein</fullName>
    </submittedName>
</protein>